<evidence type="ECO:0000256" key="2">
    <source>
        <dbReference type="ARBA" id="ARBA00012856"/>
    </source>
</evidence>
<dbReference type="Gene3D" id="3.40.430.10">
    <property type="entry name" value="Dihydrofolate Reductase, subunit A"/>
    <property type="match status" value="2"/>
</dbReference>
<keyword evidence="3" id="KW-0554">One-carbon metabolism</keyword>
<feature type="region of interest" description="Disordered" evidence="8">
    <location>
        <begin position="141"/>
        <end position="161"/>
    </location>
</feature>
<evidence type="ECO:0000256" key="7">
    <source>
        <dbReference type="SAM" id="Coils"/>
    </source>
</evidence>
<evidence type="ECO:0000256" key="1">
    <source>
        <dbReference type="ARBA" id="ARBA00004903"/>
    </source>
</evidence>
<gene>
    <name evidence="10" type="ORF">CHILSU_LOCUS7664</name>
</gene>
<dbReference type="InterPro" id="IPR001796">
    <property type="entry name" value="DHFR_dom"/>
</dbReference>
<keyword evidence="11" id="KW-1185">Reference proteome</keyword>
<dbReference type="PANTHER" id="PTHR48069">
    <property type="entry name" value="DIHYDROFOLATE REDUCTASE"/>
    <property type="match status" value="1"/>
</dbReference>
<proteinExistence type="predicted"/>
<evidence type="ECO:0000256" key="4">
    <source>
        <dbReference type="ARBA" id="ARBA00022857"/>
    </source>
</evidence>
<comment type="catalytic activity">
    <reaction evidence="6">
        <text>(6S)-5,6,7,8-tetrahydrofolate + NADP(+) = 7,8-dihydrofolate + NADPH + H(+)</text>
        <dbReference type="Rhea" id="RHEA:15009"/>
        <dbReference type="ChEBI" id="CHEBI:15378"/>
        <dbReference type="ChEBI" id="CHEBI:57451"/>
        <dbReference type="ChEBI" id="CHEBI:57453"/>
        <dbReference type="ChEBI" id="CHEBI:57783"/>
        <dbReference type="ChEBI" id="CHEBI:58349"/>
        <dbReference type="EC" id="1.5.1.3"/>
    </reaction>
</comment>
<accession>A0ABN8L5Y7</accession>
<name>A0ABN8L5Y7_CHISP</name>
<dbReference type="InterPro" id="IPR012259">
    <property type="entry name" value="DHFR"/>
</dbReference>
<dbReference type="SUPFAM" id="SSF53597">
    <property type="entry name" value="Dihydrofolate reductase-like"/>
    <property type="match status" value="2"/>
</dbReference>
<evidence type="ECO:0000256" key="3">
    <source>
        <dbReference type="ARBA" id="ARBA00022563"/>
    </source>
</evidence>
<dbReference type="PANTHER" id="PTHR48069:SF3">
    <property type="entry name" value="DIHYDROFOLATE REDUCTASE"/>
    <property type="match status" value="1"/>
</dbReference>
<feature type="coiled-coil region" evidence="7">
    <location>
        <begin position="114"/>
        <end position="141"/>
    </location>
</feature>
<evidence type="ECO:0000256" key="5">
    <source>
        <dbReference type="ARBA" id="ARBA00023002"/>
    </source>
</evidence>
<reference evidence="10" key="1">
    <citation type="submission" date="2021-12" db="EMBL/GenBank/DDBJ databases">
        <authorList>
            <person name="King R."/>
        </authorList>
    </citation>
    <scope>NUCLEOTIDE SEQUENCE</scope>
</reference>
<dbReference type="InterPro" id="IPR024072">
    <property type="entry name" value="DHFR-like_dom_sf"/>
</dbReference>
<dbReference type="EMBL" id="OU963921">
    <property type="protein sequence ID" value="CAH2988159.1"/>
    <property type="molecule type" value="Genomic_DNA"/>
</dbReference>
<protein>
    <recommendedName>
        <fullName evidence="2">dihydrofolate reductase</fullName>
        <ecNumber evidence="2">1.5.1.3</ecNumber>
    </recommendedName>
</protein>
<dbReference type="Pfam" id="PF00186">
    <property type="entry name" value="DHFR_1"/>
    <property type="match status" value="2"/>
</dbReference>
<sequence length="334" mass="39069">MSYFSSMTTLVKDPKKINAVVMGRNTWDCIPLKYRPLIGRVNIVLTHHVDDIQQKVPKGVVVVGSLQEAVKYIEDREDIESTWVIGGSSVYKNDVALAAKRRSERQRKQRNRVGNKQKNEIRRLRQKVHDYQRKLRRIQKKKMTPNSKVNEHLNSNSEKKKRRRKLLFCEVIQNQLQENIERTKNDNENKVKNSDAKVVKNGDFVLVKYEINGKKYRYAGVCSSDFNDDEDDIRVTFLKICNDKGTLFKIDDNDVSDVKWEEILTILPVPKIAALSHPNCGKIYLTEIQKNFECDTFFPKFDREQFKLVEEDGVPADLQTEGDITYYFRVYEKI</sequence>
<comment type="pathway">
    <text evidence="1">Cofactor biosynthesis; tetrahydrofolate biosynthesis; 5,6,7,8-tetrahydrofolate from 7,8-dihydrofolate: step 1/1.</text>
</comment>
<keyword evidence="5" id="KW-0560">Oxidoreductase</keyword>
<evidence type="ECO:0000256" key="6">
    <source>
        <dbReference type="ARBA" id="ARBA00048873"/>
    </source>
</evidence>
<evidence type="ECO:0000313" key="10">
    <source>
        <dbReference type="EMBL" id="CAH2988159.1"/>
    </source>
</evidence>
<dbReference type="EC" id="1.5.1.3" evidence="2"/>
<organism evidence="10 11">
    <name type="scientific">Chilo suppressalis</name>
    <name type="common">Asiatic rice borer moth</name>
    <dbReference type="NCBI Taxonomy" id="168631"/>
    <lineage>
        <taxon>Eukaryota</taxon>
        <taxon>Metazoa</taxon>
        <taxon>Ecdysozoa</taxon>
        <taxon>Arthropoda</taxon>
        <taxon>Hexapoda</taxon>
        <taxon>Insecta</taxon>
        <taxon>Pterygota</taxon>
        <taxon>Neoptera</taxon>
        <taxon>Endopterygota</taxon>
        <taxon>Lepidoptera</taxon>
        <taxon>Glossata</taxon>
        <taxon>Ditrysia</taxon>
        <taxon>Pyraloidea</taxon>
        <taxon>Crambidae</taxon>
        <taxon>Crambinae</taxon>
        <taxon>Chilo</taxon>
    </lineage>
</organism>
<keyword evidence="4" id="KW-0521">NADP</keyword>
<feature type="compositionally biased region" description="Polar residues" evidence="8">
    <location>
        <begin position="144"/>
        <end position="156"/>
    </location>
</feature>
<keyword evidence="7" id="KW-0175">Coiled coil</keyword>
<dbReference type="PRINTS" id="PR00070">
    <property type="entry name" value="DHFR"/>
</dbReference>
<feature type="domain" description="DHFR" evidence="9">
    <location>
        <begin position="1"/>
        <end position="333"/>
    </location>
</feature>
<evidence type="ECO:0000313" key="11">
    <source>
        <dbReference type="Proteomes" id="UP001153292"/>
    </source>
</evidence>
<dbReference type="PROSITE" id="PS51330">
    <property type="entry name" value="DHFR_2"/>
    <property type="match status" value="1"/>
</dbReference>
<evidence type="ECO:0000259" key="9">
    <source>
        <dbReference type="PROSITE" id="PS51330"/>
    </source>
</evidence>
<dbReference type="Proteomes" id="UP001153292">
    <property type="component" value="Chromosome 28"/>
</dbReference>
<evidence type="ECO:0000256" key="8">
    <source>
        <dbReference type="SAM" id="MobiDB-lite"/>
    </source>
</evidence>